<dbReference type="InterPro" id="IPR015867">
    <property type="entry name" value="N-reg_PII/ATP_PRibTrfase_C"/>
</dbReference>
<evidence type="ECO:0000313" key="9">
    <source>
        <dbReference type="Proteomes" id="UP000018227"/>
    </source>
</evidence>
<evidence type="ECO:0000256" key="6">
    <source>
        <dbReference type="SAM" id="Phobius"/>
    </source>
</evidence>
<evidence type="ECO:0000259" key="7">
    <source>
        <dbReference type="Pfam" id="PF10035"/>
    </source>
</evidence>
<reference evidence="8 9" key="1">
    <citation type="submission" date="2013-06" db="EMBL/GenBank/DDBJ databases">
        <authorList>
            <person name="Weinstock G."/>
            <person name="Sodergren E."/>
            <person name="Clifton S."/>
            <person name="Fulton L."/>
            <person name="Fulton B."/>
            <person name="Courtney L."/>
            <person name="Fronick C."/>
            <person name="Harrison M."/>
            <person name="Strong C."/>
            <person name="Farmer C."/>
            <person name="Delahaunty K."/>
            <person name="Markovic C."/>
            <person name="Hall O."/>
            <person name="Minx P."/>
            <person name="Tomlinson C."/>
            <person name="Mitreva M."/>
            <person name="Nelson J."/>
            <person name="Hou S."/>
            <person name="Wollam A."/>
            <person name="Pepin K.H."/>
            <person name="Johnson M."/>
            <person name="Bhonagiri V."/>
            <person name="Nash W.E."/>
            <person name="Warren W."/>
            <person name="Chinwalla A."/>
            <person name="Mardis E.R."/>
            <person name="Wilson R.K."/>
        </authorList>
    </citation>
    <scope>NUCLEOTIDE SEQUENCE [LARGE SCALE GENOMIC DNA]</scope>
    <source>
        <strain evidence="8 9">ATCC 51271</strain>
    </source>
</reference>
<sequence>MGELVMKSFVKKFSLKEFWLMTIGIEIMVIGIYFFKFPNNFSFGGATGIAVILSKYTIGFLTKGNIVVIFNILLLIIGFIFLGKEFGIKTVYCSLLMSFSLQGLEYLVPLKGPVTNETIMELVYAIFLPAVGSAILFNIGASSGGTDILAVLLKKYTSMNIGNALMSADCILAALTFPIYGVRTGLMSMLGLGVKALVIDNVIENINLCKYINIVCNDTKPIIDFIGKELNRSATVVDAKGAYTGQHKFMILTVVNRRQAVLLRNFLRETEPTAFIIITSTSEIVGKGFMRI</sequence>
<evidence type="ECO:0000256" key="1">
    <source>
        <dbReference type="ARBA" id="ARBA00004651"/>
    </source>
</evidence>
<feature type="transmembrane region" description="Helical" evidence="6">
    <location>
        <begin position="122"/>
        <end position="141"/>
    </location>
</feature>
<dbReference type="Gene3D" id="3.30.70.120">
    <property type="match status" value="1"/>
</dbReference>
<protein>
    <recommendedName>
        <fullName evidence="7">DUF2179 domain-containing protein</fullName>
    </recommendedName>
</protein>
<dbReference type="STRING" id="592026.GCWU0000282_000020"/>
<proteinExistence type="predicted"/>
<dbReference type="EMBL" id="ACIL03000002">
    <property type="protein sequence ID" value="ESL04633.1"/>
    <property type="molecule type" value="Genomic_DNA"/>
</dbReference>
<dbReference type="Pfam" id="PF02588">
    <property type="entry name" value="YitT_membrane"/>
    <property type="match status" value="1"/>
</dbReference>
<dbReference type="InterPro" id="IPR019264">
    <property type="entry name" value="DUF2179"/>
</dbReference>
<comment type="caution">
    <text evidence="8">The sequence shown here is derived from an EMBL/GenBank/DDBJ whole genome shotgun (WGS) entry which is preliminary data.</text>
</comment>
<evidence type="ECO:0000256" key="3">
    <source>
        <dbReference type="ARBA" id="ARBA00022692"/>
    </source>
</evidence>
<evidence type="ECO:0000313" key="8">
    <source>
        <dbReference type="EMBL" id="ESL04633.1"/>
    </source>
</evidence>
<dbReference type="AlphaFoldDB" id="V2Y6U6"/>
<dbReference type="eggNOG" id="COG1284">
    <property type="taxonomic scope" value="Bacteria"/>
</dbReference>
<keyword evidence="5 6" id="KW-0472">Membrane</keyword>
<keyword evidence="4 6" id="KW-1133">Transmembrane helix</keyword>
<dbReference type="PANTHER" id="PTHR33545">
    <property type="entry name" value="UPF0750 MEMBRANE PROTEIN YITT-RELATED"/>
    <property type="match status" value="1"/>
</dbReference>
<feature type="transmembrane region" description="Helical" evidence="6">
    <location>
        <begin position="65"/>
        <end position="83"/>
    </location>
</feature>
<accession>V2Y6U6</accession>
<feature type="domain" description="DUF2179" evidence="7">
    <location>
        <begin position="232"/>
        <end position="286"/>
    </location>
</feature>
<evidence type="ECO:0000256" key="4">
    <source>
        <dbReference type="ARBA" id="ARBA00022989"/>
    </source>
</evidence>
<dbReference type="PIRSF" id="PIRSF006483">
    <property type="entry name" value="Membrane_protein_YitT"/>
    <property type="match status" value="1"/>
</dbReference>
<dbReference type="Proteomes" id="UP000018227">
    <property type="component" value="Unassembled WGS sequence"/>
</dbReference>
<feature type="transmembrane region" description="Helical" evidence="6">
    <location>
        <begin position="41"/>
        <end position="58"/>
    </location>
</feature>
<dbReference type="GO" id="GO:0005886">
    <property type="term" value="C:plasma membrane"/>
    <property type="evidence" value="ECO:0007669"/>
    <property type="project" value="UniProtKB-SubCell"/>
</dbReference>
<evidence type="ECO:0000256" key="5">
    <source>
        <dbReference type="ARBA" id="ARBA00023136"/>
    </source>
</evidence>
<gene>
    <name evidence="8" type="ORF">GCWU0000282_000020</name>
</gene>
<name>V2Y6U6_9FIRM</name>
<keyword evidence="2" id="KW-1003">Cell membrane</keyword>
<feature type="transmembrane region" description="Helical" evidence="6">
    <location>
        <begin position="161"/>
        <end position="182"/>
    </location>
</feature>
<keyword evidence="9" id="KW-1185">Reference proteome</keyword>
<dbReference type="InterPro" id="IPR051461">
    <property type="entry name" value="UPF0750_membrane"/>
</dbReference>
<keyword evidence="3 6" id="KW-0812">Transmembrane</keyword>
<feature type="transmembrane region" description="Helical" evidence="6">
    <location>
        <begin position="18"/>
        <end position="35"/>
    </location>
</feature>
<dbReference type="InterPro" id="IPR003740">
    <property type="entry name" value="YitT"/>
</dbReference>
<dbReference type="PANTHER" id="PTHR33545:SF5">
    <property type="entry name" value="UPF0750 MEMBRANE PROTEIN YITT"/>
    <property type="match status" value="1"/>
</dbReference>
<comment type="subcellular location">
    <subcellularLocation>
        <location evidence="1">Cell membrane</location>
        <topology evidence="1">Multi-pass membrane protein</topology>
    </subcellularLocation>
</comment>
<evidence type="ECO:0000256" key="2">
    <source>
        <dbReference type="ARBA" id="ARBA00022475"/>
    </source>
</evidence>
<organism evidence="8 9">
    <name type="scientific">Catonella morbi ATCC 51271</name>
    <dbReference type="NCBI Taxonomy" id="592026"/>
    <lineage>
        <taxon>Bacteria</taxon>
        <taxon>Bacillati</taxon>
        <taxon>Bacillota</taxon>
        <taxon>Clostridia</taxon>
        <taxon>Lachnospirales</taxon>
        <taxon>Lachnospiraceae</taxon>
        <taxon>Catonella</taxon>
    </lineage>
</organism>
<dbReference type="HOGENOM" id="CLU_063199_0_0_9"/>
<dbReference type="Pfam" id="PF10035">
    <property type="entry name" value="DUF2179"/>
    <property type="match status" value="1"/>
</dbReference>
<dbReference type="CDD" id="cd16380">
    <property type="entry name" value="YitT_C"/>
    <property type="match status" value="1"/>
</dbReference>